<evidence type="ECO:0000313" key="1">
    <source>
        <dbReference type="EMBL" id="KAI0530924.1"/>
    </source>
</evidence>
<gene>
    <name evidence="1" type="ORF">KFK09_000472</name>
</gene>
<sequence length="67" mass="7847">MEILLVKGMADLGLWYCCSARLRFEIMCGNKHLDLFSFYVFLESVFGANVFSELVFETEMFMVYDLL</sequence>
<keyword evidence="2" id="KW-1185">Reference proteome</keyword>
<name>A0A8T3C8N3_DENNO</name>
<dbReference type="EMBL" id="JAGYWB010000001">
    <property type="protein sequence ID" value="KAI0530924.1"/>
    <property type="molecule type" value="Genomic_DNA"/>
</dbReference>
<proteinExistence type="predicted"/>
<protein>
    <submittedName>
        <fullName evidence="1">Uncharacterized protein</fullName>
    </submittedName>
</protein>
<accession>A0A8T3C8N3</accession>
<dbReference type="Proteomes" id="UP000829196">
    <property type="component" value="Unassembled WGS sequence"/>
</dbReference>
<dbReference type="AlphaFoldDB" id="A0A8T3C8N3"/>
<comment type="caution">
    <text evidence="1">The sequence shown here is derived from an EMBL/GenBank/DDBJ whole genome shotgun (WGS) entry which is preliminary data.</text>
</comment>
<evidence type="ECO:0000313" key="2">
    <source>
        <dbReference type="Proteomes" id="UP000829196"/>
    </source>
</evidence>
<organism evidence="1 2">
    <name type="scientific">Dendrobium nobile</name>
    <name type="common">Orchid</name>
    <dbReference type="NCBI Taxonomy" id="94219"/>
    <lineage>
        <taxon>Eukaryota</taxon>
        <taxon>Viridiplantae</taxon>
        <taxon>Streptophyta</taxon>
        <taxon>Embryophyta</taxon>
        <taxon>Tracheophyta</taxon>
        <taxon>Spermatophyta</taxon>
        <taxon>Magnoliopsida</taxon>
        <taxon>Liliopsida</taxon>
        <taxon>Asparagales</taxon>
        <taxon>Orchidaceae</taxon>
        <taxon>Epidendroideae</taxon>
        <taxon>Malaxideae</taxon>
        <taxon>Dendrobiinae</taxon>
        <taxon>Dendrobium</taxon>
    </lineage>
</organism>
<reference evidence="1" key="1">
    <citation type="journal article" date="2022" name="Front. Genet.">
        <title>Chromosome-Scale Assembly of the Dendrobium nobile Genome Provides Insights Into the Molecular Mechanism of the Biosynthesis of the Medicinal Active Ingredient of Dendrobium.</title>
        <authorList>
            <person name="Xu Q."/>
            <person name="Niu S.-C."/>
            <person name="Li K.-L."/>
            <person name="Zheng P.-J."/>
            <person name="Zhang X.-J."/>
            <person name="Jia Y."/>
            <person name="Liu Y."/>
            <person name="Niu Y.-X."/>
            <person name="Yu L.-H."/>
            <person name="Chen D.-F."/>
            <person name="Zhang G.-Q."/>
        </authorList>
    </citation>
    <scope>NUCLEOTIDE SEQUENCE</scope>
    <source>
        <tissue evidence="1">Leaf</tissue>
    </source>
</reference>